<reference evidence="3 4" key="1">
    <citation type="journal article" date="2015" name="Int. J. Syst. Evol. Microbiol.">
        <title>Mariniphaga sediminis sp. nov., isolated from coastal sediment.</title>
        <authorList>
            <person name="Wang F.Q."/>
            <person name="Shen Q.Y."/>
            <person name="Chen G.J."/>
            <person name="Du Z.J."/>
        </authorList>
    </citation>
    <scope>NUCLEOTIDE SEQUENCE [LARGE SCALE GENOMIC DNA]</scope>
    <source>
        <strain evidence="3 4">SY21</strain>
    </source>
</reference>
<evidence type="ECO:0000313" key="3">
    <source>
        <dbReference type="EMBL" id="RIH64701.1"/>
    </source>
</evidence>
<dbReference type="Proteomes" id="UP000266441">
    <property type="component" value="Unassembled WGS sequence"/>
</dbReference>
<dbReference type="InterPro" id="IPR025491">
    <property type="entry name" value="DUF4382"/>
</dbReference>
<name>A0A399D1Y9_9BACT</name>
<gene>
    <name evidence="3" type="ORF">D1164_13775</name>
</gene>
<dbReference type="RefSeq" id="WP_119350573.1">
    <property type="nucleotide sequence ID" value="NZ_QWET01000009.1"/>
</dbReference>
<proteinExistence type="predicted"/>
<comment type="caution">
    <text evidence="3">The sequence shown here is derived from an EMBL/GenBank/DDBJ whole genome shotgun (WGS) entry which is preliminary data.</text>
</comment>
<feature type="chain" id="PRO_5017326775" evidence="1">
    <location>
        <begin position="22"/>
        <end position="320"/>
    </location>
</feature>
<dbReference type="OrthoDB" id="1415350at2"/>
<dbReference type="EMBL" id="QWET01000009">
    <property type="protein sequence ID" value="RIH64701.1"/>
    <property type="molecule type" value="Genomic_DNA"/>
</dbReference>
<feature type="signal peptide" evidence="1">
    <location>
        <begin position="1"/>
        <end position="21"/>
    </location>
</feature>
<sequence>MMKRKNFFVVVIILFSAVLFVQCSKDDLDGKEKGMLSVKITDAPSDDMNIQGTFVTVSDIKIDGKSVEGFTSQTIEVSAYQNGNAKLLVDNEEVAANTYNSVTLVLDHENDASGESPGCYVLTEDGTKHNLFAETSTESEVTVSKEFVVESGMETSLVIDFDLRKAVVRIPESSGESEYKFVTTAELKNSLRVVNEDECGEVSGKVDSFNAENQTYVFIYNKGEFETSAESSGSGESNVLFAKAVTSSKVGNGGVYKLSFVEEGDYEVHVVSFEKTTDENKFSFKGILNANSKIGGLLLNDVSVSADSTVELDIEILGLL</sequence>
<accession>A0A399D1Y9</accession>
<dbReference type="Pfam" id="PF14321">
    <property type="entry name" value="DUF4382"/>
    <property type="match status" value="1"/>
</dbReference>
<evidence type="ECO:0000256" key="1">
    <source>
        <dbReference type="SAM" id="SignalP"/>
    </source>
</evidence>
<feature type="domain" description="DUF4382" evidence="2">
    <location>
        <begin position="33"/>
        <end position="180"/>
    </location>
</feature>
<evidence type="ECO:0000259" key="2">
    <source>
        <dbReference type="Pfam" id="PF14321"/>
    </source>
</evidence>
<dbReference type="AlphaFoldDB" id="A0A399D1Y9"/>
<organism evidence="3 4">
    <name type="scientific">Mariniphaga sediminis</name>
    <dbReference type="NCBI Taxonomy" id="1628158"/>
    <lineage>
        <taxon>Bacteria</taxon>
        <taxon>Pseudomonadati</taxon>
        <taxon>Bacteroidota</taxon>
        <taxon>Bacteroidia</taxon>
        <taxon>Marinilabiliales</taxon>
        <taxon>Prolixibacteraceae</taxon>
        <taxon>Mariniphaga</taxon>
    </lineage>
</organism>
<keyword evidence="1" id="KW-0732">Signal</keyword>
<evidence type="ECO:0000313" key="4">
    <source>
        <dbReference type="Proteomes" id="UP000266441"/>
    </source>
</evidence>
<protein>
    <submittedName>
        <fullName evidence="3">DUF4382 domain-containing protein</fullName>
    </submittedName>
</protein>
<keyword evidence="4" id="KW-1185">Reference proteome</keyword>